<proteinExistence type="predicted"/>
<protein>
    <submittedName>
        <fullName evidence="1">Uncharacterized protein</fullName>
    </submittedName>
</protein>
<dbReference type="AlphaFoldDB" id="A0AAD0ZER6"/>
<dbReference type="EMBL" id="CP027750">
    <property type="protein sequence ID" value="AZE30596.1"/>
    <property type="molecule type" value="Genomic_DNA"/>
</dbReference>
<dbReference type="Proteomes" id="UP000280455">
    <property type="component" value="Chromosome"/>
</dbReference>
<sequence length="39" mass="4155">MRLAGKNRLPMPDCWHSGSDSSLAYRCGGSTGLIKAFGL</sequence>
<organism evidence="1 2">
    <name type="scientific">Pseudomonas chlororaphis subsp. aureofaciens</name>
    <dbReference type="NCBI Taxonomy" id="587851"/>
    <lineage>
        <taxon>Bacteria</taxon>
        <taxon>Pseudomonadati</taxon>
        <taxon>Pseudomonadota</taxon>
        <taxon>Gammaproteobacteria</taxon>
        <taxon>Pseudomonadales</taxon>
        <taxon>Pseudomonadaceae</taxon>
        <taxon>Pseudomonas</taxon>
    </lineage>
</organism>
<reference evidence="1 2" key="1">
    <citation type="submission" date="2018-03" db="EMBL/GenBank/DDBJ databases">
        <title>Diversity of phytobeneficial traits revealed by whole-genome analysis of worldwide-isolated phenazine-producing Pseudomonas spp.</title>
        <authorList>
            <person name="Biessy A."/>
            <person name="Novinscak A."/>
            <person name="Blom J."/>
            <person name="Leger G."/>
            <person name="Thomashow L.S."/>
            <person name="Cazorla F.M."/>
            <person name="Josic D."/>
            <person name="Filion M."/>
        </authorList>
    </citation>
    <scope>NUCLEOTIDE SEQUENCE [LARGE SCALE GENOMIC DNA]</scope>
    <source>
        <strain evidence="1 2">ChPhzS24</strain>
    </source>
</reference>
<evidence type="ECO:0000313" key="1">
    <source>
        <dbReference type="EMBL" id="AZE30596.1"/>
    </source>
</evidence>
<gene>
    <name evidence="1" type="ORF">C4K07_3814</name>
</gene>
<accession>A0AAD0ZER6</accession>
<evidence type="ECO:0000313" key="2">
    <source>
        <dbReference type="Proteomes" id="UP000280455"/>
    </source>
</evidence>
<name>A0AAD0ZER6_9PSED</name>